<gene>
    <name evidence="2" type="ORF">M9Y10_001257</name>
</gene>
<evidence type="ECO:0000313" key="3">
    <source>
        <dbReference type="Proteomes" id="UP001470230"/>
    </source>
</evidence>
<dbReference type="Gene3D" id="2.60.120.260">
    <property type="entry name" value="Galactose-binding domain-like"/>
    <property type="match status" value="1"/>
</dbReference>
<evidence type="ECO:0000259" key="1">
    <source>
        <dbReference type="Pfam" id="PF00754"/>
    </source>
</evidence>
<dbReference type="InterPro" id="IPR000421">
    <property type="entry name" value="FA58C"/>
</dbReference>
<dbReference type="SUPFAM" id="SSF49785">
    <property type="entry name" value="Galactose-binding domain-like"/>
    <property type="match status" value="1"/>
</dbReference>
<dbReference type="EMBL" id="JAPFFF010000001">
    <property type="protein sequence ID" value="KAK8898962.1"/>
    <property type="molecule type" value="Genomic_DNA"/>
</dbReference>
<dbReference type="Pfam" id="PF00754">
    <property type="entry name" value="F5_F8_type_C"/>
    <property type="match status" value="1"/>
</dbReference>
<name>A0ABR2L6W3_9EUKA</name>
<feature type="domain" description="F5/8 type C" evidence="1">
    <location>
        <begin position="19"/>
        <end position="95"/>
    </location>
</feature>
<organism evidence="2 3">
    <name type="scientific">Tritrichomonas musculus</name>
    <dbReference type="NCBI Taxonomy" id="1915356"/>
    <lineage>
        <taxon>Eukaryota</taxon>
        <taxon>Metamonada</taxon>
        <taxon>Parabasalia</taxon>
        <taxon>Tritrichomonadida</taxon>
        <taxon>Tritrichomonadidae</taxon>
        <taxon>Tritrichomonas</taxon>
    </lineage>
</organism>
<sequence>MNDKTIVCFDLKDKLFQLTDYSIKSHNSGSYSRYHLKDWAVEVSLDGETWEVVDDHKNDSSLNGPNISASFSTKKTNSFYRYVRIRQTGPPWNKSNMLYLTTSRLAISNFEIFRKLKMQIKYK</sequence>
<evidence type="ECO:0000313" key="2">
    <source>
        <dbReference type="EMBL" id="KAK8898962.1"/>
    </source>
</evidence>
<proteinExistence type="predicted"/>
<accession>A0ABR2L6W3</accession>
<protein>
    <recommendedName>
        <fullName evidence="1">F5/8 type C domain-containing protein</fullName>
    </recommendedName>
</protein>
<reference evidence="2 3" key="1">
    <citation type="submission" date="2024-04" db="EMBL/GenBank/DDBJ databases">
        <title>Tritrichomonas musculus Genome.</title>
        <authorList>
            <person name="Alves-Ferreira E."/>
            <person name="Grigg M."/>
            <person name="Lorenzi H."/>
            <person name="Galac M."/>
        </authorList>
    </citation>
    <scope>NUCLEOTIDE SEQUENCE [LARGE SCALE GENOMIC DNA]</scope>
    <source>
        <strain evidence="2 3">EAF2021</strain>
    </source>
</reference>
<dbReference type="InterPro" id="IPR008979">
    <property type="entry name" value="Galactose-bd-like_sf"/>
</dbReference>
<keyword evidence="3" id="KW-1185">Reference proteome</keyword>
<dbReference type="Proteomes" id="UP001470230">
    <property type="component" value="Unassembled WGS sequence"/>
</dbReference>
<comment type="caution">
    <text evidence="2">The sequence shown here is derived from an EMBL/GenBank/DDBJ whole genome shotgun (WGS) entry which is preliminary data.</text>
</comment>